<gene>
    <name evidence="1" type="ORF">BPAG_LOCUS12141</name>
</gene>
<dbReference type="Proteomes" id="UP000278627">
    <property type="component" value="Unassembled WGS sequence"/>
</dbReference>
<reference evidence="3" key="1">
    <citation type="submission" date="2016-04" db="UniProtKB">
        <authorList>
            <consortium name="WormBaseParasite"/>
        </authorList>
    </citation>
    <scope>IDENTIFICATION</scope>
</reference>
<dbReference type="Pfam" id="PF00300">
    <property type="entry name" value="His_Phos_1"/>
    <property type="match status" value="2"/>
</dbReference>
<evidence type="ECO:0000313" key="2">
    <source>
        <dbReference type="Proteomes" id="UP000278627"/>
    </source>
</evidence>
<name>A0A158PS52_BRUPA</name>
<accession>A0A158PS52</accession>
<dbReference type="CDD" id="cd07067">
    <property type="entry name" value="HP_PGM_like"/>
    <property type="match status" value="1"/>
</dbReference>
<dbReference type="GO" id="GO:0016791">
    <property type="term" value="F:phosphatase activity"/>
    <property type="evidence" value="ECO:0007669"/>
    <property type="project" value="UniProtKB-ARBA"/>
</dbReference>
<organism evidence="3">
    <name type="scientific">Brugia pahangi</name>
    <name type="common">Filarial nematode worm</name>
    <dbReference type="NCBI Taxonomy" id="6280"/>
    <lineage>
        <taxon>Eukaryota</taxon>
        <taxon>Metazoa</taxon>
        <taxon>Ecdysozoa</taxon>
        <taxon>Nematoda</taxon>
        <taxon>Chromadorea</taxon>
        <taxon>Rhabditida</taxon>
        <taxon>Spirurina</taxon>
        <taxon>Spiruromorpha</taxon>
        <taxon>Filarioidea</taxon>
        <taxon>Onchocercidae</taxon>
        <taxon>Brugia</taxon>
    </lineage>
</organism>
<evidence type="ECO:0000313" key="1">
    <source>
        <dbReference type="EMBL" id="VDN93327.1"/>
    </source>
</evidence>
<dbReference type="InterPro" id="IPR013078">
    <property type="entry name" value="His_Pase_superF_clade-1"/>
</dbReference>
<dbReference type="SMART" id="SM00855">
    <property type="entry name" value="PGAM"/>
    <property type="match status" value="1"/>
</dbReference>
<dbReference type="PANTHER" id="PTHR16469:SF27">
    <property type="entry name" value="UBIQUITIN-ASSOCIATED AND SH3 DOMAIN-CONTAINING BA-RELATED"/>
    <property type="match status" value="1"/>
</dbReference>
<dbReference type="PANTHER" id="PTHR16469">
    <property type="entry name" value="UBIQUITIN-ASSOCIATED AND SH3 DOMAIN-CONTAINING BA-RELATED"/>
    <property type="match status" value="1"/>
</dbReference>
<dbReference type="Gene3D" id="3.40.50.1240">
    <property type="entry name" value="Phosphoglycerate mutase-like"/>
    <property type="match status" value="1"/>
</dbReference>
<protein>
    <submittedName>
        <fullName evidence="3">Phosphoglycerate mutase family protein</fullName>
    </submittedName>
</protein>
<dbReference type="WBParaSite" id="BPAG_0001217901-mRNA-1">
    <property type="protein sequence ID" value="BPAG_0001217901-mRNA-1"/>
    <property type="gene ID" value="BPAG_0001217901"/>
</dbReference>
<dbReference type="STRING" id="6280.A0A158PS52"/>
<keyword evidence="2" id="KW-1185">Reference proteome</keyword>
<dbReference type="InterPro" id="IPR051710">
    <property type="entry name" value="Phosphatase_SH3-domain"/>
</dbReference>
<dbReference type="AlphaFoldDB" id="A0A158PS52"/>
<sequence length="293" mass="33542">MVLFWLNECVISRLRLDNIAFTFKKDTTRRIFLIRNGEPADFGGVRNNGAFLNHNKLAKMDTSQAIVTVTRSGGFESYVDDPPLTQIGRADAELVGRSLSARNFHIHTIYTSPSLRCLQTAIAIMSTLNCRKPLRLRIEPALYEPLSFIGKVPQFLSRRDLQANGYVCDEHYVPVMSVSDLKSSLEQELRPSDIQMRVEKAVNRILSGGKQEGDILVVSHAPMLDALYRIVMNRTDMPRTMGDIQRLIHYYPHCSMTILQYNPLAKRWENRQDIMPPLTYWHTNCIVNVPNFD</sequence>
<dbReference type="SUPFAM" id="SSF53254">
    <property type="entry name" value="Phosphoglycerate mutase-like"/>
    <property type="match status" value="1"/>
</dbReference>
<evidence type="ECO:0000313" key="3">
    <source>
        <dbReference type="WBParaSite" id="BPAG_0001217901-mRNA-1"/>
    </source>
</evidence>
<dbReference type="InterPro" id="IPR029033">
    <property type="entry name" value="His_PPase_superfam"/>
</dbReference>
<proteinExistence type="predicted"/>
<dbReference type="EMBL" id="UZAD01013271">
    <property type="protein sequence ID" value="VDN93327.1"/>
    <property type="molecule type" value="Genomic_DNA"/>
</dbReference>
<reference evidence="1 2" key="2">
    <citation type="submission" date="2018-11" db="EMBL/GenBank/DDBJ databases">
        <authorList>
            <consortium name="Pathogen Informatics"/>
        </authorList>
    </citation>
    <scope>NUCLEOTIDE SEQUENCE [LARGE SCALE GENOMIC DNA]</scope>
</reference>